<dbReference type="GO" id="GO:0010028">
    <property type="term" value="P:xanthophyll cycle"/>
    <property type="evidence" value="ECO:0007669"/>
    <property type="project" value="InterPro"/>
</dbReference>
<dbReference type="PANTHER" id="PTHR33970">
    <property type="entry name" value="VIOLAXANTHIN DE-EPOXIDASE, CHLOROPLASTIC-RELATED"/>
    <property type="match status" value="1"/>
</dbReference>
<evidence type="ECO:0000313" key="2">
    <source>
        <dbReference type="Proteomes" id="UP000485058"/>
    </source>
</evidence>
<dbReference type="InterPro" id="IPR012674">
    <property type="entry name" value="Calycin"/>
</dbReference>
<comment type="caution">
    <text evidence="1">The sequence shown here is derived from an EMBL/GenBank/DDBJ whole genome shotgun (WGS) entry which is preliminary data.</text>
</comment>
<dbReference type="Proteomes" id="UP000485058">
    <property type="component" value="Unassembled WGS sequence"/>
</dbReference>
<dbReference type="AlphaFoldDB" id="A0A699Z4X6"/>
<name>A0A699Z4X6_HAELA</name>
<organism evidence="1 2">
    <name type="scientific">Haematococcus lacustris</name>
    <name type="common">Green alga</name>
    <name type="synonym">Haematococcus pluvialis</name>
    <dbReference type="NCBI Taxonomy" id="44745"/>
    <lineage>
        <taxon>Eukaryota</taxon>
        <taxon>Viridiplantae</taxon>
        <taxon>Chlorophyta</taxon>
        <taxon>core chlorophytes</taxon>
        <taxon>Chlorophyceae</taxon>
        <taxon>CS clade</taxon>
        <taxon>Chlamydomonadales</taxon>
        <taxon>Haematococcaceae</taxon>
        <taxon>Haematococcus</taxon>
    </lineage>
</organism>
<protein>
    <submittedName>
        <fullName evidence="1">Violaxanthin de-epoxidase</fullName>
    </submittedName>
</protein>
<sequence length="243" mass="26489">MQGVEGDQAWQQLLGALGPGQGAQLLLVAGPADPHVAVRFRQAAGSPWLQLAAQLPFTTAAKTQQLWATLQDLWSRHTSDDLLFVVLVLINQYVMPVKQVYMSSKGIDGPSLSCMALTLDGREVWRRRRYRVRRGSTPGTFFFTVLDNGVTSNEYWRILDCDEDFGWALFYYSGAASAAGLSYSGAVLGTRDGAMPTGADVLRRLEAALELAGIKMWELSTVDNSNLEGAPLGRDMMVASAVN</sequence>
<evidence type="ECO:0000313" key="1">
    <source>
        <dbReference type="EMBL" id="GFH14336.1"/>
    </source>
</evidence>
<dbReference type="PANTHER" id="PTHR33970:SF2">
    <property type="entry name" value="OS01G0716400 PROTEIN"/>
    <property type="match status" value="1"/>
</dbReference>
<reference evidence="1 2" key="1">
    <citation type="submission" date="2020-02" db="EMBL/GenBank/DDBJ databases">
        <title>Draft genome sequence of Haematococcus lacustris strain NIES-144.</title>
        <authorList>
            <person name="Morimoto D."/>
            <person name="Nakagawa S."/>
            <person name="Yoshida T."/>
            <person name="Sawayama S."/>
        </authorList>
    </citation>
    <scope>NUCLEOTIDE SEQUENCE [LARGE SCALE GENOMIC DNA]</scope>
    <source>
        <strain evidence="1 2">NIES-144</strain>
    </source>
</reference>
<dbReference type="InterPro" id="IPR044682">
    <property type="entry name" value="VDE"/>
</dbReference>
<gene>
    <name evidence="1" type="ORF">HaLaN_10367</name>
</gene>
<accession>A0A699Z4X6</accession>
<keyword evidence="2" id="KW-1185">Reference proteome</keyword>
<dbReference type="GO" id="GO:0046422">
    <property type="term" value="F:violaxanthin de-epoxidase activity"/>
    <property type="evidence" value="ECO:0007669"/>
    <property type="project" value="InterPro"/>
</dbReference>
<proteinExistence type="predicted"/>
<dbReference type="Gene3D" id="2.40.128.20">
    <property type="match status" value="1"/>
</dbReference>
<dbReference type="EMBL" id="BLLF01000713">
    <property type="protein sequence ID" value="GFH14336.1"/>
    <property type="molecule type" value="Genomic_DNA"/>
</dbReference>